<reference evidence="2" key="1">
    <citation type="journal article" date="2019" name="Curr. Biol.">
        <title>Genome Sequence of Striga asiatica Provides Insight into the Evolution of Plant Parasitism.</title>
        <authorList>
            <person name="Yoshida S."/>
            <person name="Kim S."/>
            <person name="Wafula E.K."/>
            <person name="Tanskanen J."/>
            <person name="Kim Y.M."/>
            <person name="Honaas L."/>
            <person name="Yang Z."/>
            <person name="Spallek T."/>
            <person name="Conn C.E."/>
            <person name="Ichihashi Y."/>
            <person name="Cheong K."/>
            <person name="Cui S."/>
            <person name="Der J.P."/>
            <person name="Gundlach H."/>
            <person name="Jiao Y."/>
            <person name="Hori C."/>
            <person name="Ishida J.K."/>
            <person name="Kasahara H."/>
            <person name="Kiba T."/>
            <person name="Kim M.S."/>
            <person name="Koo N."/>
            <person name="Laohavisit A."/>
            <person name="Lee Y.H."/>
            <person name="Lumba S."/>
            <person name="McCourt P."/>
            <person name="Mortimer J.C."/>
            <person name="Mutuku J.M."/>
            <person name="Nomura T."/>
            <person name="Sasaki-Sekimoto Y."/>
            <person name="Seto Y."/>
            <person name="Wang Y."/>
            <person name="Wakatake T."/>
            <person name="Sakakibara H."/>
            <person name="Demura T."/>
            <person name="Yamaguchi S."/>
            <person name="Yoneyama K."/>
            <person name="Manabe R.I."/>
            <person name="Nelson D.C."/>
            <person name="Schulman A.H."/>
            <person name="Timko M.P."/>
            <person name="dePamphilis C.W."/>
            <person name="Choi D."/>
            <person name="Shirasu K."/>
        </authorList>
    </citation>
    <scope>NUCLEOTIDE SEQUENCE [LARGE SCALE GENOMIC DNA]</scope>
    <source>
        <strain evidence="2">cv. UVA1</strain>
    </source>
</reference>
<dbReference type="EMBL" id="BKCP01006704">
    <property type="protein sequence ID" value="GER43633.1"/>
    <property type="molecule type" value="Genomic_DNA"/>
</dbReference>
<organism evidence="1 2">
    <name type="scientific">Striga asiatica</name>
    <name type="common">Asiatic witchweed</name>
    <name type="synonym">Buchnera asiatica</name>
    <dbReference type="NCBI Taxonomy" id="4170"/>
    <lineage>
        <taxon>Eukaryota</taxon>
        <taxon>Viridiplantae</taxon>
        <taxon>Streptophyta</taxon>
        <taxon>Embryophyta</taxon>
        <taxon>Tracheophyta</taxon>
        <taxon>Spermatophyta</taxon>
        <taxon>Magnoliopsida</taxon>
        <taxon>eudicotyledons</taxon>
        <taxon>Gunneridae</taxon>
        <taxon>Pentapetalae</taxon>
        <taxon>asterids</taxon>
        <taxon>lamiids</taxon>
        <taxon>Lamiales</taxon>
        <taxon>Orobanchaceae</taxon>
        <taxon>Buchnereae</taxon>
        <taxon>Striga</taxon>
    </lineage>
</organism>
<comment type="caution">
    <text evidence="1">The sequence shown here is derived from an EMBL/GenBank/DDBJ whole genome shotgun (WGS) entry which is preliminary data.</text>
</comment>
<gene>
    <name evidence="1" type="ORF">STAS_20493</name>
</gene>
<keyword evidence="2" id="KW-1185">Reference proteome</keyword>
<evidence type="ECO:0000313" key="2">
    <source>
        <dbReference type="Proteomes" id="UP000325081"/>
    </source>
</evidence>
<accession>A0A5A7QE91</accession>
<sequence length="115" mass="13136">MKSKEKKKDRLVEGYIAYGFKRATLVVLGCIYDGFRFSTLWYRFNTEPAALLFPCLPTMAPTGMERMRNRKSAKSLPASAKKTLLPCVSTNSFRVNLEEGSTPPFDFSAIVYYRF</sequence>
<dbReference type="Proteomes" id="UP000325081">
    <property type="component" value="Unassembled WGS sequence"/>
</dbReference>
<name>A0A5A7QE91_STRAF</name>
<proteinExistence type="predicted"/>
<protein>
    <submittedName>
        <fullName evidence="1">Serine/threonine transporter SstT</fullName>
    </submittedName>
</protein>
<evidence type="ECO:0000313" key="1">
    <source>
        <dbReference type="EMBL" id="GER43633.1"/>
    </source>
</evidence>
<dbReference type="AlphaFoldDB" id="A0A5A7QE91"/>